<sequence length="671" mass="67968">WSASSGAAWLKATPASGSGSGTLSAVFDPAGLAVGEYSTTLTVLASDGQSATLTATLSVQPSGLVTANGVVFNAVNGAPIATQVIPLDTDDKSSASWSAVANAPWLRISPTSGKTPATAVLTVDPTVGALASASYNSSVTLSATGLPARELPVTLNLTPATLSASVNSITLGGTYGRDFSATPSVTLSLNTSTNSWPWTLGTLPAWASATVASGSVNQAGSKTAFKALPIGAPVGASSALVNATARVNGDQVVAPVLLNINRDRHKLLPSETGVALSGSPGWTRLSRTLTVQDNYGSFGGMSAASSQPWLVAGVSGNKLTVTADPTPLGTDTLNIATVTLTPLDADASAPEPIRVAMWKGTHTPVTNVSTVLTYNHVITDPIRPYAYVHNGGAYVDIYNLYSGQKAGSITGLGASLGDMTTSANGDYLFLLNLSSRTLATIDLNTLAVVSQLPVDADAATRLKVIRPNGVEMLVLSTGAAYLTSNGGRLTLPLSGGGPLAASADGKNLLQQQENSATVQITTLSVDYSALNGGTLYPARIAAASHANTGTLGQDIAVSPDGTRIYTASSTPKLCSILNPVDLGVLGYLAAGDGTPNNVKLGSDGRIYCGAAVKTATSDVWMYDTSGKLLNQFKLAGSGKQLLPRQLAVSGDGTILIGITDDGVATIVPVGP</sequence>
<gene>
    <name evidence="2" type="ORF">GTP90_28860</name>
</gene>
<dbReference type="AlphaFoldDB" id="A0A845GXH8"/>
<accession>A0A845GXH8</accession>
<dbReference type="InterPro" id="IPR013783">
    <property type="entry name" value="Ig-like_fold"/>
</dbReference>
<dbReference type="InterPro" id="IPR011044">
    <property type="entry name" value="Quino_amine_DH_bsu"/>
</dbReference>
<protein>
    <submittedName>
        <fullName evidence="2">Quinoprotein amine dehydrogenase</fullName>
    </submittedName>
</protein>
<feature type="non-terminal residue" evidence="2">
    <location>
        <position position="1"/>
    </location>
</feature>
<dbReference type="RefSeq" id="WP_161086738.1">
    <property type="nucleotide sequence ID" value="NZ_WWCX01000091.1"/>
</dbReference>
<feature type="domain" description="BACON" evidence="1">
    <location>
        <begin position="81"/>
        <end position="144"/>
    </location>
</feature>
<evidence type="ECO:0000259" key="1">
    <source>
        <dbReference type="Pfam" id="PF19190"/>
    </source>
</evidence>
<dbReference type="EMBL" id="WWCX01000091">
    <property type="protein sequence ID" value="MYM97866.1"/>
    <property type="molecule type" value="Genomic_DNA"/>
</dbReference>
<feature type="domain" description="BACON" evidence="1">
    <location>
        <begin position="1"/>
        <end position="54"/>
    </location>
</feature>
<evidence type="ECO:0000313" key="2">
    <source>
        <dbReference type="EMBL" id="MYM97866.1"/>
    </source>
</evidence>
<name>A0A845GXH8_9BURK</name>
<dbReference type="Pfam" id="PF19190">
    <property type="entry name" value="BACON_2"/>
    <property type="match status" value="2"/>
</dbReference>
<evidence type="ECO:0000313" key="3">
    <source>
        <dbReference type="Proteomes" id="UP000447355"/>
    </source>
</evidence>
<dbReference type="Gene3D" id="2.130.10.10">
    <property type="entry name" value="YVTN repeat-like/Quinoprotein amine dehydrogenase"/>
    <property type="match status" value="2"/>
</dbReference>
<organism evidence="2 3">
    <name type="scientific">Duganella vulcania</name>
    <dbReference type="NCBI Taxonomy" id="2692166"/>
    <lineage>
        <taxon>Bacteria</taxon>
        <taxon>Pseudomonadati</taxon>
        <taxon>Pseudomonadota</taxon>
        <taxon>Betaproteobacteria</taxon>
        <taxon>Burkholderiales</taxon>
        <taxon>Oxalobacteraceae</taxon>
        <taxon>Telluria group</taxon>
        <taxon>Duganella</taxon>
    </lineage>
</organism>
<dbReference type="InterPro" id="IPR015943">
    <property type="entry name" value="WD40/YVTN_repeat-like_dom_sf"/>
</dbReference>
<dbReference type="Gene3D" id="2.60.40.10">
    <property type="entry name" value="Immunoglobulins"/>
    <property type="match status" value="1"/>
</dbReference>
<reference evidence="2" key="1">
    <citation type="submission" date="2019-12" db="EMBL/GenBank/DDBJ databases">
        <title>Novel species isolated from a subtropical stream in China.</title>
        <authorList>
            <person name="Lu H."/>
        </authorList>
    </citation>
    <scope>NUCLEOTIDE SEQUENCE [LARGE SCALE GENOMIC DNA]</scope>
    <source>
        <strain evidence="2">FT81W</strain>
    </source>
</reference>
<dbReference type="SUPFAM" id="SSF50969">
    <property type="entry name" value="YVTN repeat-like/Quinoprotein amine dehydrogenase"/>
    <property type="match status" value="1"/>
</dbReference>
<proteinExistence type="predicted"/>
<dbReference type="InterPro" id="IPR024361">
    <property type="entry name" value="BACON"/>
</dbReference>
<comment type="caution">
    <text evidence="2">The sequence shown here is derived from an EMBL/GenBank/DDBJ whole genome shotgun (WGS) entry which is preliminary data.</text>
</comment>
<dbReference type="Proteomes" id="UP000447355">
    <property type="component" value="Unassembled WGS sequence"/>
</dbReference>